<name>A0AAD8JKT5_TARER</name>
<sequence>MEDTAAAILDVRSVVEAISTDDDNAPVYKILLSAFECPHCNERNNEVQFAGEIQPRGSRYSVEFPSDTASVIILEIELELTSGTLGGIVTTVEGLITKISEEIVWRRAEKTSGWTLEQDLLRLEEPWTLIMDDALANSFIAPSCDDIKDDLQLTTDAAYNSVDNAS</sequence>
<dbReference type="InterPro" id="IPR004457">
    <property type="entry name" value="Znf_ZPR1"/>
</dbReference>
<dbReference type="PANTHER" id="PTHR10876:SF0">
    <property type="entry name" value="ZINC FINGER PROTEIN ZPR1"/>
    <property type="match status" value="1"/>
</dbReference>
<dbReference type="InterPro" id="IPR042451">
    <property type="entry name" value="ZPR1_A/B_dom"/>
</dbReference>
<gene>
    <name evidence="6" type="ORF">QVD17_41621</name>
</gene>
<evidence type="ECO:0000256" key="2">
    <source>
        <dbReference type="ARBA" id="ARBA00022723"/>
    </source>
</evidence>
<proteinExistence type="inferred from homology"/>
<dbReference type="AlphaFoldDB" id="A0AAD8JKT5"/>
<dbReference type="InterPro" id="IPR040141">
    <property type="entry name" value="ZPR1"/>
</dbReference>
<feature type="domain" description="Zinc finger ZPR1-type" evidence="5">
    <location>
        <begin position="9"/>
        <end position="142"/>
    </location>
</feature>
<dbReference type="Gene3D" id="2.20.25.420">
    <property type="entry name" value="ZPR1, zinc finger domain"/>
    <property type="match status" value="1"/>
</dbReference>
<evidence type="ECO:0000256" key="4">
    <source>
        <dbReference type="ARBA" id="ARBA00022833"/>
    </source>
</evidence>
<dbReference type="Gene3D" id="2.60.120.1040">
    <property type="entry name" value="ZPR1, A/B domain"/>
    <property type="match status" value="1"/>
</dbReference>
<dbReference type="Pfam" id="PF22794">
    <property type="entry name" value="jr-ZPR1"/>
    <property type="match status" value="1"/>
</dbReference>
<keyword evidence="2" id="KW-0479">Metal-binding</keyword>
<evidence type="ECO:0000313" key="6">
    <source>
        <dbReference type="EMBL" id="KAK1406327.1"/>
    </source>
</evidence>
<keyword evidence="7" id="KW-1185">Reference proteome</keyword>
<reference evidence="6" key="1">
    <citation type="journal article" date="2023" name="bioRxiv">
        <title>Improved chromosome-level genome assembly for marigold (Tagetes erecta).</title>
        <authorList>
            <person name="Jiang F."/>
            <person name="Yuan L."/>
            <person name="Wang S."/>
            <person name="Wang H."/>
            <person name="Xu D."/>
            <person name="Wang A."/>
            <person name="Fan W."/>
        </authorList>
    </citation>
    <scope>NUCLEOTIDE SEQUENCE</scope>
    <source>
        <strain evidence="6">WSJ</strain>
        <tissue evidence="6">Leaf</tissue>
    </source>
</reference>
<evidence type="ECO:0000259" key="5">
    <source>
        <dbReference type="SMART" id="SM00709"/>
    </source>
</evidence>
<evidence type="ECO:0000313" key="7">
    <source>
        <dbReference type="Proteomes" id="UP001229421"/>
    </source>
</evidence>
<dbReference type="PANTHER" id="PTHR10876">
    <property type="entry name" value="ZINC FINGER PROTEIN ZPR1"/>
    <property type="match status" value="1"/>
</dbReference>
<comment type="caution">
    <text evidence="6">The sequence shown here is derived from an EMBL/GenBank/DDBJ whole genome shotgun (WGS) entry which is preliminary data.</text>
</comment>
<dbReference type="InterPro" id="IPR056180">
    <property type="entry name" value="ZPR1_jr_dom"/>
</dbReference>
<keyword evidence="3" id="KW-0863">Zinc-finger</keyword>
<dbReference type="InterPro" id="IPR042452">
    <property type="entry name" value="ZPR1_Znf1/2"/>
</dbReference>
<dbReference type="Pfam" id="PF03367">
    <property type="entry name" value="Zn_ribbon_ZPR1"/>
    <property type="match status" value="1"/>
</dbReference>
<evidence type="ECO:0000256" key="1">
    <source>
        <dbReference type="ARBA" id="ARBA00008354"/>
    </source>
</evidence>
<evidence type="ECO:0000256" key="3">
    <source>
        <dbReference type="ARBA" id="ARBA00022771"/>
    </source>
</evidence>
<dbReference type="SMART" id="SM00709">
    <property type="entry name" value="Zpr1"/>
    <property type="match status" value="1"/>
</dbReference>
<accession>A0AAD8JKT5</accession>
<dbReference type="EMBL" id="JAUHHV010000012">
    <property type="protein sequence ID" value="KAK1406327.1"/>
    <property type="molecule type" value="Genomic_DNA"/>
</dbReference>
<organism evidence="6 7">
    <name type="scientific">Tagetes erecta</name>
    <name type="common">African marigold</name>
    <dbReference type="NCBI Taxonomy" id="13708"/>
    <lineage>
        <taxon>Eukaryota</taxon>
        <taxon>Viridiplantae</taxon>
        <taxon>Streptophyta</taxon>
        <taxon>Embryophyta</taxon>
        <taxon>Tracheophyta</taxon>
        <taxon>Spermatophyta</taxon>
        <taxon>Magnoliopsida</taxon>
        <taxon>eudicotyledons</taxon>
        <taxon>Gunneridae</taxon>
        <taxon>Pentapetalae</taxon>
        <taxon>asterids</taxon>
        <taxon>campanulids</taxon>
        <taxon>Asterales</taxon>
        <taxon>Asteraceae</taxon>
        <taxon>Asteroideae</taxon>
        <taxon>Heliantheae alliance</taxon>
        <taxon>Tageteae</taxon>
        <taxon>Tagetes</taxon>
    </lineage>
</organism>
<protein>
    <recommendedName>
        <fullName evidence="5">Zinc finger ZPR1-type domain-containing protein</fullName>
    </recommendedName>
</protein>
<keyword evidence="4" id="KW-0862">Zinc</keyword>
<dbReference type="GO" id="GO:0008270">
    <property type="term" value="F:zinc ion binding"/>
    <property type="evidence" value="ECO:0007669"/>
    <property type="project" value="UniProtKB-KW"/>
</dbReference>
<comment type="similarity">
    <text evidence="1">Belongs to the ZPR1 family.</text>
</comment>
<dbReference type="GO" id="GO:0005634">
    <property type="term" value="C:nucleus"/>
    <property type="evidence" value="ECO:0007669"/>
    <property type="project" value="TreeGrafter"/>
</dbReference>
<dbReference type="Proteomes" id="UP001229421">
    <property type="component" value="Unassembled WGS sequence"/>
</dbReference>